<dbReference type="OrthoDB" id="116519at2157"/>
<keyword evidence="3 5" id="KW-1133">Transmembrane helix</keyword>
<dbReference type="InterPro" id="IPR006977">
    <property type="entry name" value="Yip1_dom"/>
</dbReference>
<keyword evidence="4 5" id="KW-0472">Membrane</keyword>
<dbReference type="EMBL" id="JAGGLC010000001">
    <property type="protein sequence ID" value="MBP1985994.1"/>
    <property type="molecule type" value="Genomic_DNA"/>
</dbReference>
<comment type="subcellular location">
    <subcellularLocation>
        <location evidence="1">Membrane</location>
        <topology evidence="1">Multi-pass membrane protein</topology>
    </subcellularLocation>
</comment>
<dbReference type="Pfam" id="PF04893">
    <property type="entry name" value="Yip1"/>
    <property type="match status" value="1"/>
</dbReference>
<keyword evidence="8" id="KW-1185">Reference proteome</keyword>
<sequence>MVGPRTPLLRPDRYFEQHDGSPPLAHAAIVVAVVTVAVAAGMAVLIDQFAAALDTTVTVDNPAYPGDSFCEGSTFENTLSGCDEPKTVERNLGAMVADELSWLAPASVVLVPLWWLIQAGVLYVAGSMAGGSGRFVDVATVAGWGMAPSLLRLVAVLGFTIQRLQSVSVPNNPENAIAVLQSAISGIEVVGIVAVLVVAVWAGAIRIFGLAEAHDVPASTAGVIVGVLTVIGFVFELG</sequence>
<evidence type="ECO:0000256" key="3">
    <source>
        <dbReference type="ARBA" id="ARBA00022989"/>
    </source>
</evidence>
<organism evidence="7 8">
    <name type="scientific">Halolamina salifodinae</name>
    <dbReference type="NCBI Taxonomy" id="1202767"/>
    <lineage>
        <taxon>Archaea</taxon>
        <taxon>Methanobacteriati</taxon>
        <taxon>Methanobacteriota</taxon>
        <taxon>Stenosarchaea group</taxon>
        <taxon>Halobacteria</taxon>
        <taxon>Halobacteriales</taxon>
        <taxon>Haloferacaceae</taxon>
    </lineage>
</organism>
<feature type="transmembrane region" description="Helical" evidence="5">
    <location>
        <begin position="24"/>
        <end position="46"/>
    </location>
</feature>
<feature type="transmembrane region" description="Helical" evidence="5">
    <location>
        <begin position="138"/>
        <end position="159"/>
    </location>
</feature>
<keyword evidence="2 5" id="KW-0812">Transmembrane</keyword>
<evidence type="ECO:0000256" key="2">
    <source>
        <dbReference type="ARBA" id="ARBA00022692"/>
    </source>
</evidence>
<reference evidence="7" key="1">
    <citation type="submission" date="2021-03" db="EMBL/GenBank/DDBJ databases">
        <title>Genomic Encyclopedia of Type Strains, Phase IV (KMG-IV): sequencing the most valuable type-strain genomes for metagenomic binning, comparative biology and taxonomic classification.</title>
        <authorList>
            <person name="Goeker M."/>
        </authorList>
    </citation>
    <scope>NUCLEOTIDE SEQUENCE</scope>
    <source>
        <strain evidence="7">DSM 26232</strain>
    </source>
</reference>
<evidence type="ECO:0000256" key="4">
    <source>
        <dbReference type="ARBA" id="ARBA00023136"/>
    </source>
</evidence>
<gene>
    <name evidence="7" type="ORF">J2753_000467</name>
</gene>
<evidence type="ECO:0000313" key="7">
    <source>
        <dbReference type="EMBL" id="MBP1985994.1"/>
    </source>
</evidence>
<evidence type="ECO:0000256" key="1">
    <source>
        <dbReference type="ARBA" id="ARBA00004141"/>
    </source>
</evidence>
<evidence type="ECO:0000256" key="5">
    <source>
        <dbReference type="SAM" id="Phobius"/>
    </source>
</evidence>
<feature type="domain" description="Yip1" evidence="6">
    <location>
        <begin position="8"/>
        <end position="234"/>
    </location>
</feature>
<feature type="transmembrane region" description="Helical" evidence="5">
    <location>
        <begin position="216"/>
        <end position="235"/>
    </location>
</feature>
<name>A0A8T4GWD6_9EURY</name>
<dbReference type="GO" id="GO:0016020">
    <property type="term" value="C:membrane"/>
    <property type="evidence" value="ECO:0007669"/>
    <property type="project" value="UniProtKB-SubCell"/>
</dbReference>
<protein>
    <recommendedName>
        <fullName evidence="6">Yip1 domain-containing protein</fullName>
    </recommendedName>
</protein>
<dbReference type="AlphaFoldDB" id="A0A8T4GWD6"/>
<accession>A0A8T4GWD6</accession>
<dbReference type="RefSeq" id="WP_209490075.1">
    <property type="nucleotide sequence ID" value="NZ_JAGGLC010000001.1"/>
</dbReference>
<proteinExistence type="predicted"/>
<comment type="caution">
    <text evidence="7">The sequence shown here is derived from an EMBL/GenBank/DDBJ whole genome shotgun (WGS) entry which is preliminary data.</text>
</comment>
<dbReference type="Proteomes" id="UP000823736">
    <property type="component" value="Unassembled WGS sequence"/>
</dbReference>
<feature type="transmembrane region" description="Helical" evidence="5">
    <location>
        <begin position="179"/>
        <end position="204"/>
    </location>
</feature>
<evidence type="ECO:0000313" key="8">
    <source>
        <dbReference type="Proteomes" id="UP000823736"/>
    </source>
</evidence>
<evidence type="ECO:0000259" key="6">
    <source>
        <dbReference type="Pfam" id="PF04893"/>
    </source>
</evidence>
<feature type="transmembrane region" description="Helical" evidence="5">
    <location>
        <begin position="102"/>
        <end position="126"/>
    </location>
</feature>